<dbReference type="OrthoDB" id="690728at2759"/>
<comment type="caution">
    <text evidence="2">The sequence shown here is derived from an EMBL/GenBank/DDBJ whole genome shotgun (WGS) entry which is preliminary data.</text>
</comment>
<proteinExistence type="predicted"/>
<evidence type="ECO:0008006" key="4">
    <source>
        <dbReference type="Google" id="ProtNLM"/>
    </source>
</evidence>
<gene>
    <name evidence="2" type="ORF">KFK09_005503</name>
</gene>
<feature type="compositionally biased region" description="Basic residues" evidence="1">
    <location>
        <begin position="192"/>
        <end position="201"/>
    </location>
</feature>
<feature type="region of interest" description="Disordered" evidence="1">
    <location>
        <begin position="175"/>
        <end position="239"/>
    </location>
</feature>
<dbReference type="AlphaFoldDB" id="A0A8T3C0Q5"/>
<evidence type="ECO:0000313" key="2">
    <source>
        <dbReference type="EMBL" id="KAI0523113.1"/>
    </source>
</evidence>
<organism evidence="2 3">
    <name type="scientific">Dendrobium nobile</name>
    <name type="common">Orchid</name>
    <dbReference type="NCBI Taxonomy" id="94219"/>
    <lineage>
        <taxon>Eukaryota</taxon>
        <taxon>Viridiplantae</taxon>
        <taxon>Streptophyta</taxon>
        <taxon>Embryophyta</taxon>
        <taxon>Tracheophyta</taxon>
        <taxon>Spermatophyta</taxon>
        <taxon>Magnoliopsida</taxon>
        <taxon>Liliopsida</taxon>
        <taxon>Asparagales</taxon>
        <taxon>Orchidaceae</taxon>
        <taxon>Epidendroideae</taxon>
        <taxon>Malaxideae</taxon>
        <taxon>Dendrobiinae</taxon>
        <taxon>Dendrobium</taxon>
    </lineage>
</organism>
<name>A0A8T3C0Q5_DENNO</name>
<keyword evidence="3" id="KW-1185">Reference proteome</keyword>
<protein>
    <recommendedName>
        <fullName evidence="4">Retrovirus-related Pol polyprotein from transposon TNT 1-94</fullName>
    </recommendedName>
</protein>
<evidence type="ECO:0000313" key="3">
    <source>
        <dbReference type="Proteomes" id="UP000829196"/>
    </source>
</evidence>
<dbReference type="PANTHER" id="PTHR47481:SF31">
    <property type="entry name" value="OS01G0873500 PROTEIN"/>
    <property type="match status" value="1"/>
</dbReference>
<dbReference type="EMBL" id="JAGYWB010000005">
    <property type="protein sequence ID" value="KAI0523113.1"/>
    <property type="molecule type" value="Genomic_DNA"/>
</dbReference>
<evidence type="ECO:0000256" key="1">
    <source>
        <dbReference type="SAM" id="MobiDB-lite"/>
    </source>
</evidence>
<reference evidence="2" key="1">
    <citation type="journal article" date="2022" name="Front. Genet.">
        <title>Chromosome-Scale Assembly of the Dendrobium nobile Genome Provides Insights Into the Molecular Mechanism of the Biosynthesis of the Medicinal Active Ingredient of Dendrobium.</title>
        <authorList>
            <person name="Xu Q."/>
            <person name="Niu S.-C."/>
            <person name="Li K.-L."/>
            <person name="Zheng P.-J."/>
            <person name="Zhang X.-J."/>
            <person name="Jia Y."/>
            <person name="Liu Y."/>
            <person name="Niu Y.-X."/>
            <person name="Yu L.-H."/>
            <person name="Chen D.-F."/>
            <person name="Zhang G.-Q."/>
        </authorList>
    </citation>
    <scope>NUCLEOTIDE SEQUENCE</scope>
    <source>
        <tissue evidence="2">Leaf</tissue>
    </source>
</reference>
<dbReference type="PANTHER" id="PTHR47481">
    <property type="match status" value="1"/>
</dbReference>
<accession>A0A8T3C0Q5</accession>
<dbReference type="Proteomes" id="UP000829196">
    <property type="component" value="Unassembled WGS sequence"/>
</dbReference>
<dbReference type="Pfam" id="PF14223">
    <property type="entry name" value="Retrotran_gag_2"/>
    <property type="match status" value="1"/>
</dbReference>
<feature type="compositionally biased region" description="Polar residues" evidence="1">
    <location>
        <begin position="203"/>
        <end position="226"/>
    </location>
</feature>
<sequence length="239" mass="27260">MEAAVATTLHIKRIWRSPYRNRGMSSGIIQERPQSVEIDRQKSGLRSSFHHFFICASLRSFPSIRHEVWITLEQRLQPTNCSQVIQLKNELHSIQKKDRTIHQYLDQIKILVDDIAAAGSKLDTEDVIPYILNGLPTEYNPFKTAIRTSLSPISLDTLYSLMCSEEINLQHERLQEGKTQSDAAAFLSTRNNRGRSTRYRGRNFNSRNPPTPNVPNSSRTSSNRPTCQICGKQGHEALN</sequence>